<keyword evidence="2" id="KW-0472">Membrane</keyword>
<organism evidence="3">
    <name type="scientific">Penaeus semisulcatus majanivirus</name>
    <dbReference type="NCBI Taxonomy" id="2984274"/>
    <lineage>
        <taxon>Viruses</taxon>
        <taxon>Viruses incertae sedis</taxon>
        <taxon>Naldaviricetes</taxon>
        <taxon>Nimaviridae</taxon>
    </lineage>
</organism>
<reference evidence="3" key="1">
    <citation type="submission" date="2022-10" db="EMBL/GenBank/DDBJ databases">
        <title>Genome sequences of endogenous nimaviruses in decapod crustaceans.</title>
        <authorList>
            <person name="Kawato S."/>
            <person name="Nozaki R."/>
            <person name="Kondo H."/>
            <person name="Hirono I."/>
        </authorList>
    </citation>
    <scope>NUCLEOTIDE SEQUENCE</scope>
    <source>
        <strain evidence="3">Kagawa2020</strain>
    </source>
</reference>
<feature type="compositionally biased region" description="Acidic residues" evidence="1">
    <location>
        <begin position="640"/>
        <end position="652"/>
    </location>
</feature>
<name>A0A9C7BHB7_9VIRU</name>
<evidence type="ECO:0000256" key="1">
    <source>
        <dbReference type="SAM" id="MobiDB-lite"/>
    </source>
</evidence>
<feature type="region of interest" description="Disordered" evidence="1">
    <location>
        <begin position="638"/>
        <end position="657"/>
    </location>
</feature>
<protein>
    <submittedName>
        <fullName evidence="3">Wsv216-like protein</fullName>
    </submittedName>
</protein>
<accession>A0A9C7BHB7</accession>
<feature type="transmembrane region" description="Helical" evidence="2">
    <location>
        <begin position="6"/>
        <end position="30"/>
    </location>
</feature>
<keyword evidence="2" id="KW-0812">Transmembrane</keyword>
<keyword evidence="2" id="KW-1133">Transmembrane helix</keyword>
<evidence type="ECO:0000256" key="2">
    <source>
        <dbReference type="SAM" id="Phobius"/>
    </source>
</evidence>
<sequence length="923" mass="103043">MEGYEIFSFISVRLVAIVLLLLSLLLYPMINAMSDYKRQTDEIASPRVDSFVDTEISHIVKDVDDEEHANYIASKIRNRVYGCCNVDDDDDDNDRSGIVEDGYSSSKDTLLSIKQVRIRMSEKGENNRIVSLSALYFLKASVLRGHLPVSVRITFYREDRPLCYMDTIIQSLGKPIVLKEISKCLIYGEIYRVRIESRRTVFFDDSVLIDSPFPEMVPVLICQDAILLKCNYKTQTATPFRAVEYSSKLFSGVYLTDFPKLLPTAGVQTGRGDILEPIPGKTSGHCLLYAKDPIRFDGSLSFFSDESDGTTNADLTLIKSSANPIECYVLLKRDSPQPTRRTHANIKGWVINYRSNEGAEYKQIFSLSASIEKYYPRSQIDVRPNEKLRDITPEDTVTVWNTDEKIGVDKPETGTATAAETITVNGSKLFSRNAKDKGISFPRDSSFFQRDPHIVLDRETGECVMVTLGFHESIALNPRWASSPCHFTSRDKLLVINPQRKHHLSPFVTSVLMYRGIPGGHSFTSQQGEALWSSVIVDRGDSIPSLHLPTVSLPEERRKFCVHIQHKEPGISRYSLIEHFPRSLPLETPLDVSSDRIYRIYTRIPSSGIASPTTTNQTYANVGVINETDNPYSDLANILGDDDDDDDDAEGDGGDRVKHRERRTCTIFAIGLVNTYSDGTSIPDTIVKAIRSSLPDVVSITDINGTEVVRSKNIIVNNSSVLIILRNIHIDGSSQRWMSSTPFGLGPCKTSGRCGILGNWIPLYTVDHVLPICKVFSYRYADDSTARGYTVYLSNTCANGRSVSESGVSEIVALYLSPEIQGKRIVLDAVAIKCNANGKDSDNITDSKRTRIFSIPSKESIGGGAEGATSIIILDRVVYALMAVVIAKDVERERRHFARNGLFTARSVTLSEEFVRKHRNVMN</sequence>
<evidence type="ECO:0000313" key="3">
    <source>
        <dbReference type="EMBL" id="BDT62213.1"/>
    </source>
</evidence>
<dbReference type="EMBL" id="LC738873">
    <property type="protein sequence ID" value="BDT62213.1"/>
    <property type="molecule type" value="Genomic_DNA"/>
</dbReference>
<proteinExistence type="predicted"/>